<proteinExistence type="predicted"/>
<comment type="caution">
    <text evidence="1">The sequence shown here is derived from an EMBL/GenBank/DDBJ whole genome shotgun (WGS) entry which is preliminary data.</text>
</comment>
<reference evidence="1" key="1">
    <citation type="journal article" date="2015" name="Nature">
        <title>Complex archaea that bridge the gap between prokaryotes and eukaryotes.</title>
        <authorList>
            <person name="Spang A."/>
            <person name="Saw J.H."/>
            <person name="Jorgensen S.L."/>
            <person name="Zaremba-Niedzwiedzka K."/>
            <person name="Martijn J."/>
            <person name="Lind A.E."/>
            <person name="van Eijk R."/>
            <person name="Schleper C."/>
            <person name="Guy L."/>
            <person name="Ettema T.J."/>
        </authorList>
    </citation>
    <scope>NUCLEOTIDE SEQUENCE</scope>
</reference>
<sequence>SINKDPRQHAYILTAKLITEPIKAPPKRITGFRQQLRDEINEWLEI</sequence>
<evidence type="ECO:0000313" key="1">
    <source>
        <dbReference type="EMBL" id="KKK66359.1"/>
    </source>
</evidence>
<dbReference type="AlphaFoldDB" id="A0A0F8ZIY5"/>
<name>A0A0F8ZIY5_9ZZZZ</name>
<organism evidence="1">
    <name type="scientific">marine sediment metagenome</name>
    <dbReference type="NCBI Taxonomy" id="412755"/>
    <lineage>
        <taxon>unclassified sequences</taxon>
        <taxon>metagenomes</taxon>
        <taxon>ecological metagenomes</taxon>
    </lineage>
</organism>
<feature type="non-terminal residue" evidence="1">
    <location>
        <position position="1"/>
    </location>
</feature>
<gene>
    <name evidence="1" type="ORF">LCGC14_2964870</name>
</gene>
<dbReference type="EMBL" id="LAZR01060115">
    <property type="protein sequence ID" value="KKK66359.1"/>
    <property type="molecule type" value="Genomic_DNA"/>
</dbReference>
<accession>A0A0F8ZIY5</accession>
<protein>
    <submittedName>
        <fullName evidence="1">Uncharacterized protein</fullName>
    </submittedName>
</protein>